<accession>A0ACB8DFN3</accession>
<dbReference type="Proteomes" id="UP000821865">
    <property type="component" value="Chromosome 2"/>
</dbReference>
<dbReference type="EMBL" id="CM023471">
    <property type="protein sequence ID" value="KAH7966947.1"/>
    <property type="molecule type" value="Genomic_DNA"/>
</dbReference>
<comment type="caution">
    <text evidence="1">The sequence shown here is derived from an EMBL/GenBank/DDBJ whole genome shotgun (WGS) entry which is preliminary data.</text>
</comment>
<evidence type="ECO:0000313" key="2">
    <source>
        <dbReference type="Proteomes" id="UP000821865"/>
    </source>
</evidence>
<organism evidence="1 2">
    <name type="scientific">Dermacentor silvarum</name>
    <name type="common">Tick</name>
    <dbReference type="NCBI Taxonomy" id="543639"/>
    <lineage>
        <taxon>Eukaryota</taxon>
        <taxon>Metazoa</taxon>
        <taxon>Ecdysozoa</taxon>
        <taxon>Arthropoda</taxon>
        <taxon>Chelicerata</taxon>
        <taxon>Arachnida</taxon>
        <taxon>Acari</taxon>
        <taxon>Parasitiformes</taxon>
        <taxon>Ixodida</taxon>
        <taxon>Ixodoidea</taxon>
        <taxon>Ixodidae</taxon>
        <taxon>Rhipicephalinae</taxon>
        <taxon>Dermacentor</taxon>
    </lineage>
</organism>
<proteinExistence type="predicted"/>
<gene>
    <name evidence="1" type="ORF">HPB49_020865</name>
</gene>
<reference evidence="1" key="1">
    <citation type="submission" date="2020-05" db="EMBL/GenBank/DDBJ databases">
        <title>Large-scale comparative analyses of tick genomes elucidate their genetic diversity and vector capacities.</title>
        <authorList>
            <person name="Jia N."/>
            <person name="Wang J."/>
            <person name="Shi W."/>
            <person name="Du L."/>
            <person name="Sun Y."/>
            <person name="Zhan W."/>
            <person name="Jiang J."/>
            <person name="Wang Q."/>
            <person name="Zhang B."/>
            <person name="Ji P."/>
            <person name="Sakyi L.B."/>
            <person name="Cui X."/>
            <person name="Yuan T."/>
            <person name="Jiang B."/>
            <person name="Yang W."/>
            <person name="Lam T.T.-Y."/>
            <person name="Chang Q."/>
            <person name="Ding S."/>
            <person name="Wang X."/>
            <person name="Zhu J."/>
            <person name="Ruan X."/>
            <person name="Zhao L."/>
            <person name="Wei J."/>
            <person name="Que T."/>
            <person name="Du C."/>
            <person name="Cheng J."/>
            <person name="Dai P."/>
            <person name="Han X."/>
            <person name="Huang E."/>
            <person name="Gao Y."/>
            <person name="Liu J."/>
            <person name="Shao H."/>
            <person name="Ye R."/>
            <person name="Li L."/>
            <person name="Wei W."/>
            <person name="Wang X."/>
            <person name="Wang C."/>
            <person name="Yang T."/>
            <person name="Huo Q."/>
            <person name="Li W."/>
            <person name="Guo W."/>
            <person name="Chen H."/>
            <person name="Zhou L."/>
            <person name="Ni X."/>
            <person name="Tian J."/>
            <person name="Zhou Y."/>
            <person name="Sheng Y."/>
            <person name="Liu T."/>
            <person name="Pan Y."/>
            <person name="Xia L."/>
            <person name="Li J."/>
            <person name="Zhao F."/>
            <person name="Cao W."/>
        </authorList>
    </citation>
    <scope>NUCLEOTIDE SEQUENCE</scope>
    <source>
        <strain evidence="1">Dsil-2018</strain>
    </source>
</reference>
<name>A0ACB8DFN3_DERSI</name>
<sequence>MQLRPLRETCKTTPDNARREVCKMADAGFVQRVQDVKKANVLVVGAGGIGCELLKDLVLSGFANIEVIDLDTIDVSNLNRQFLFRKEHVGKPKAFIAKESAERLDPRVNIVAHHDSIVKPEYGLDFFKRFDIVMNALDNRSARSHVNRMCLAAKVPLIESGSAGYLGQVTPIFKGLTECYECQPQRAEKTYPGCTIRNTPSEPIHCIVWAKHLFNQLFGEADPDEDVSPDSTDPELRGEVSLDQMLKQRTDATGNVCRVSTRLWATQCGYDPEKLFNKLFGGDIRYLLQMEKLWSRRKPPMPLQWDNLPDTTASSSADAADSGTLDHRRWSLDQCRRAFSDSVGKLKARAVELGEGDQLVWDKDNDECMDFVTACANLRAHCFGIPQTSRFNVKAMAGNIIPAIATTNAIIAGIIVLQAFKLLQGKLEECRTSCKQVFLNKQPSSTKKLIIPAQLVEPNPKCYSCSSKAELYVSLNTKQMTVGTFEDKVFKEQIRMAAPDIELDDGKGTILISSEEGETDSNRAMHLASLGVIHGSRLRCDDFLQNFEVTVNIVHDESKDGTGFEIAGDVSQLKPDSDIADSNNHNEEDESKGLCGCNDASDDDLCVIEDDVEEVGNDRKSLKRKMTDNTENLDVKRSCVVID</sequence>
<protein>
    <submittedName>
        <fullName evidence="1">Uncharacterized protein</fullName>
    </submittedName>
</protein>
<evidence type="ECO:0000313" key="1">
    <source>
        <dbReference type="EMBL" id="KAH7966947.1"/>
    </source>
</evidence>
<keyword evidence="2" id="KW-1185">Reference proteome</keyword>